<dbReference type="OrthoDB" id="8680857at2"/>
<dbReference type="KEGG" id="ppai:E1956_37480"/>
<keyword evidence="6" id="KW-1185">Reference proteome</keyword>
<dbReference type="Gene3D" id="1.20.120.530">
    <property type="entry name" value="GntR ligand-binding domain-like"/>
    <property type="match status" value="1"/>
</dbReference>
<evidence type="ECO:0000256" key="1">
    <source>
        <dbReference type="ARBA" id="ARBA00023015"/>
    </source>
</evidence>
<keyword evidence="3" id="KW-0804">Transcription</keyword>
<organism evidence="5 6">
    <name type="scientific">Paraburkholderia pallida</name>
    <dbReference type="NCBI Taxonomy" id="2547399"/>
    <lineage>
        <taxon>Bacteria</taxon>
        <taxon>Pseudomonadati</taxon>
        <taxon>Pseudomonadota</taxon>
        <taxon>Betaproteobacteria</taxon>
        <taxon>Burkholderiales</taxon>
        <taxon>Burkholderiaceae</taxon>
        <taxon>Paraburkholderia</taxon>
    </lineage>
</organism>
<dbReference type="PROSITE" id="PS50949">
    <property type="entry name" value="HTH_GNTR"/>
    <property type="match status" value="1"/>
</dbReference>
<dbReference type="AlphaFoldDB" id="A0A4P7D2K1"/>
<feature type="domain" description="HTH gntR-type" evidence="4">
    <location>
        <begin position="12"/>
        <end position="79"/>
    </location>
</feature>
<dbReference type="PANTHER" id="PTHR43537">
    <property type="entry name" value="TRANSCRIPTIONAL REGULATOR, GNTR FAMILY"/>
    <property type="match status" value="1"/>
</dbReference>
<evidence type="ECO:0000256" key="3">
    <source>
        <dbReference type="ARBA" id="ARBA00023163"/>
    </source>
</evidence>
<dbReference type="SUPFAM" id="SSF48008">
    <property type="entry name" value="GntR ligand-binding domain-like"/>
    <property type="match status" value="1"/>
</dbReference>
<evidence type="ECO:0000313" key="5">
    <source>
        <dbReference type="EMBL" id="QBR02896.1"/>
    </source>
</evidence>
<reference evidence="5 6" key="1">
    <citation type="submission" date="2019-03" db="EMBL/GenBank/DDBJ databases">
        <title>Paraburkholderia sp. 7MH5, isolated from subtropical forest soil.</title>
        <authorList>
            <person name="Gao Z.-H."/>
            <person name="Qiu L.-H."/>
        </authorList>
    </citation>
    <scope>NUCLEOTIDE SEQUENCE [LARGE SCALE GENOMIC DNA]</scope>
    <source>
        <strain evidence="5 6">7MH5</strain>
    </source>
</reference>
<dbReference type="Pfam" id="PF00392">
    <property type="entry name" value="GntR"/>
    <property type="match status" value="1"/>
</dbReference>
<dbReference type="InterPro" id="IPR036388">
    <property type="entry name" value="WH-like_DNA-bd_sf"/>
</dbReference>
<dbReference type="GO" id="GO:0003700">
    <property type="term" value="F:DNA-binding transcription factor activity"/>
    <property type="evidence" value="ECO:0007669"/>
    <property type="project" value="InterPro"/>
</dbReference>
<dbReference type="PANTHER" id="PTHR43537:SF24">
    <property type="entry name" value="GLUCONATE OPERON TRANSCRIPTIONAL REPRESSOR"/>
    <property type="match status" value="1"/>
</dbReference>
<dbReference type="EMBL" id="CP038151">
    <property type="protein sequence ID" value="QBR02896.1"/>
    <property type="molecule type" value="Genomic_DNA"/>
</dbReference>
<proteinExistence type="predicted"/>
<dbReference type="CDD" id="cd07377">
    <property type="entry name" value="WHTH_GntR"/>
    <property type="match status" value="1"/>
</dbReference>
<dbReference type="SMART" id="SM00345">
    <property type="entry name" value="HTH_GNTR"/>
    <property type="match status" value="1"/>
</dbReference>
<sequence>MARSVLVERQAAPLRQQVVKLIREQILNGEIAPGERLVESTLCLAFTVSRTVVREALRQLESERLVTVLPTFGPIVTILTKKDIESIYRVRENLEGLAGMLFATNATQKQADAMVRLLNRMETDFVNGTVAAREKIKGEFYDLLLKGGGNDVLAETLAIIHGRVALFRRYAFIDEARVAISMNELRRIVDAVAVKRNAELARKTCEAHVRLAGKLAIAAYAGHLALQEHDVHTAS</sequence>
<dbReference type="Pfam" id="PF07729">
    <property type="entry name" value="FCD"/>
    <property type="match status" value="1"/>
</dbReference>
<dbReference type="InterPro" id="IPR000524">
    <property type="entry name" value="Tscrpt_reg_HTH_GntR"/>
</dbReference>
<evidence type="ECO:0000313" key="6">
    <source>
        <dbReference type="Proteomes" id="UP000295727"/>
    </source>
</evidence>
<name>A0A4P7D2K1_9BURK</name>
<dbReference type="SUPFAM" id="SSF46785">
    <property type="entry name" value="Winged helix' DNA-binding domain"/>
    <property type="match status" value="1"/>
</dbReference>
<evidence type="ECO:0000256" key="2">
    <source>
        <dbReference type="ARBA" id="ARBA00023125"/>
    </source>
</evidence>
<dbReference type="SMART" id="SM00895">
    <property type="entry name" value="FCD"/>
    <property type="match status" value="1"/>
</dbReference>
<gene>
    <name evidence="5" type="ORF">E1956_37480</name>
</gene>
<dbReference type="InterPro" id="IPR011711">
    <property type="entry name" value="GntR_C"/>
</dbReference>
<dbReference type="Gene3D" id="1.10.10.10">
    <property type="entry name" value="Winged helix-like DNA-binding domain superfamily/Winged helix DNA-binding domain"/>
    <property type="match status" value="1"/>
</dbReference>
<dbReference type="InterPro" id="IPR036390">
    <property type="entry name" value="WH_DNA-bd_sf"/>
</dbReference>
<accession>A0A4P7D2K1</accession>
<keyword evidence="2" id="KW-0238">DNA-binding</keyword>
<evidence type="ECO:0000259" key="4">
    <source>
        <dbReference type="PROSITE" id="PS50949"/>
    </source>
</evidence>
<protein>
    <submittedName>
        <fullName evidence="5">GntR family transcriptional regulator</fullName>
    </submittedName>
</protein>
<keyword evidence="1" id="KW-0805">Transcription regulation</keyword>
<dbReference type="InterPro" id="IPR008920">
    <property type="entry name" value="TF_FadR/GntR_C"/>
</dbReference>
<dbReference type="Proteomes" id="UP000295727">
    <property type="component" value="Chromosome 4"/>
</dbReference>
<dbReference type="GO" id="GO:0003677">
    <property type="term" value="F:DNA binding"/>
    <property type="evidence" value="ECO:0007669"/>
    <property type="project" value="UniProtKB-KW"/>
</dbReference>